<keyword evidence="1" id="KW-0732">Signal</keyword>
<dbReference type="EMBL" id="JACGCI010000006">
    <property type="protein sequence ID" value="KAF6763189.1"/>
    <property type="molecule type" value="Genomic_DNA"/>
</dbReference>
<evidence type="ECO:0000313" key="2">
    <source>
        <dbReference type="EMBL" id="KAF6763189.1"/>
    </source>
</evidence>
<proteinExistence type="predicted"/>
<organism evidence="2 3">
    <name type="scientific">Ephemerocybe angulata</name>
    <dbReference type="NCBI Taxonomy" id="980116"/>
    <lineage>
        <taxon>Eukaryota</taxon>
        <taxon>Fungi</taxon>
        <taxon>Dikarya</taxon>
        <taxon>Basidiomycota</taxon>
        <taxon>Agaricomycotina</taxon>
        <taxon>Agaricomycetes</taxon>
        <taxon>Agaricomycetidae</taxon>
        <taxon>Agaricales</taxon>
        <taxon>Agaricineae</taxon>
        <taxon>Psathyrellaceae</taxon>
        <taxon>Ephemerocybe</taxon>
    </lineage>
</organism>
<feature type="chain" id="PRO_5034179785" evidence="1">
    <location>
        <begin position="20"/>
        <end position="199"/>
    </location>
</feature>
<reference evidence="2 3" key="1">
    <citation type="submission" date="2020-07" db="EMBL/GenBank/DDBJ databases">
        <title>Comparative genomics of pyrophilous fungi reveals a link between fire events and developmental genes.</title>
        <authorList>
            <consortium name="DOE Joint Genome Institute"/>
            <person name="Steindorff A.S."/>
            <person name="Carver A."/>
            <person name="Calhoun S."/>
            <person name="Stillman K."/>
            <person name="Liu H."/>
            <person name="Lipzen A."/>
            <person name="Pangilinan J."/>
            <person name="Labutti K."/>
            <person name="Bruns T.D."/>
            <person name="Grigoriev I.V."/>
        </authorList>
    </citation>
    <scope>NUCLEOTIDE SEQUENCE [LARGE SCALE GENOMIC DNA]</scope>
    <source>
        <strain evidence="2 3">CBS 144469</strain>
    </source>
</reference>
<gene>
    <name evidence="2" type="ORF">DFP72DRAFT_1060365</name>
</gene>
<keyword evidence="3" id="KW-1185">Reference proteome</keyword>
<dbReference type="Proteomes" id="UP000521943">
    <property type="component" value="Unassembled WGS sequence"/>
</dbReference>
<name>A0A8H6MEU3_9AGAR</name>
<evidence type="ECO:0000256" key="1">
    <source>
        <dbReference type="SAM" id="SignalP"/>
    </source>
</evidence>
<protein>
    <submittedName>
        <fullName evidence="2">Uncharacterized protein</fullName>
    </submittedName>
</protein>
<feature type="signal peptide" evidence="1">
    <location>
        <begin position="1"/>
        <end position="19"/>
    </location>
</feature>
<dbReference type="AlphaFoldDB" id="A0A8H6MEU3"/>
<sequence>MRLTLILPIVAALASYVQAHSASELDARDLVDELSLRVEVIDALADISTRDLIEEVSNRLEARSPLGLVKLSYPRPYFLTSTTPPFSLNNMRLTFVKAIPIVVALASYVQGHVQDHKASSAHHARELVDDLSLRGVSDILRREEVADALTDISTRDLMEELSDRLEARSRFAGWPCRVCGLHYRSILGANACMAKHKRK</sequence>
<accession>A0A8H6MEU3</accession>
<evidence type="ECO:0000313" key="3">
    <source>
        <dbReference type="Proteomes" id="UP000521943"/>
    </source>
</evidence>
<comment type="caution">
    <text evidence="2">The sequence shown here is derived from an EMBL/GenBank/DDBJ whole genome shotgun (WGS) entry which is preliminary data.</text>
</comment>